<evidence type="ECO:0000256" key="6">
    <source>
        <dbReference type="ARBA" id="ARBA00022475"/>
    </source>
</evidence>
<dbReference type="EC" id="3.1.3.80" evidence="3"/>
<comment type="catalytic activity">
    <reaction evidence="14">
        <text>1D-myo-inositol hexakisphosphate + H2O = 1D-myo-inositol 1,2,4,5,6-pentakisphosphate + phosphate</text>
        <dbReference type="Rhea" id="RHEA:16989"/>
        <dbReference type="ChEBI" id="CHEBI:15377"/>
        <dbReference type="ChEBI" id="CHEBI:43474"/>
        <dbReference type="ChEBI" id="CHEBI:57798"/>
        <dbReference type="ChEBI" id="CHEBI:58130"/>
        <dbReference type="EC" id="3.1.3.62"/>
    </reaction>
    <physiologicalReaction direction="left-to-right" evidence="14">
        <dbReference type="Rhea" id="RHEA:16990"/>
    </physiologicalReaction>
</comment>
<comment type="caution">
    <text evidence="18">The sequence shown here is derived from an EMBL/GenBank/DDBJ whole genome shotgun (WGS) entry which is preliminary data.</text>
</comment>
<evidence type="ECO:0000313" key="19">
    <source>
        <dbReference type="Proteomes" id="UP000639338"/>
    </source>
</evidence>
<evidence type="ECO:0000256" key="9">
    <source>
        <dbReference type="ARBA" id="ARBA00023136"/>
    </source>
</evidence>
<evidence type="ECO:0000256" key="7">
    <source>
        <dbReference type="ARBA" id="ARBA00022729"/>
    </source>
</evidence>
<keyword evidence="8" id="KW-0378">Hydrolase</keyword>
<evidence type="ECO:0000256" key="2">
    <source>
        <dbReference type="ARBA" id="ARBA00008422"/>
    </source>
</evidence>
<comment type="catalytic activity">
    <reaction evidence="13">
        <text>1D-myo-inositol 1,2,4,5,6-pentakisphosphate + H2O = 1D-myo-inositol 1,2,5,6-tetrakisphosphate + phosphate</text>
        <dbReference type="Rhea" id="RHEA:77115"/>
        <dbReference type="ChEBI" id="CHEBI:15377"/>
        <dbReference type="ChEBI" id="CHEBI:43474"/>
        <dbReference type="ChEBI" id="CHEBI:57798"/>
        <dbReference type="ChEBI" id="CHEBI:195535"/>
        <dbReference type="EC" id="3.1.3.62"/>
    </reaction>
    <physiologicalReaction direction="left-to-right" evidence="13">
        <dbReference type="Rhea" id="RHEA:77116"/>
    </physiologicalReaction>
</comment>
<proteinExistence type="inferred from homology"/>
<comment type="subcellular location">
    <subcellularLocation>
        <location evidence="1">Cell membrane</location>
    </subcellularLocation>
</comment>
<feature type="disulfide bond" evidence="16">
    <location>
        <begin position="264"/>
        <end position="279"/>
    </location>
</feature>
<name>A0A835CSP9_APHGI</name>
<evidence type="ECO:0000256" key="10">
    <source>
        <dbReference type="ARBA" id="ARBA00023180"/>
    </source>
</evidence>
<evidence type="ECO:0000256" key="5">
    <source>
        <dbReference type="ARBA" id="ARBA00018097"/>
    </source>
</evidence>
<evidence type="ECO:0000256" key="8">
    <source>
        <dbReference type="ARBA" id="ARBA00022801"/>
    </source>
</evidence>
<protein>
    <recommendedName>
        <fullName evidence="5">Multiple inositol polyphosphate phosphatase 1</fullName>
        <ecNumber evidence="4">3.1.3.62</ecNumber>
        <ecNumber evidence="3">3.1.3.80</ecNumber>
    </recommendedName>
    <alternativeName>
        <fullName evidence="11">2,3-bisphosphoglycerate 3-phosphatase</fullName>
    </alternativeName>
</protein>
<evidence type="ECO:0000256" key="4">
    <source>
        <dbReference type="ARBA" id="ARBA00013040"/>
    </source>
</evidence>
<feature type="chain" id="PRO_5032752741" description="Multiple inositol polyphosphate phosphatase 1" evidence="17">
    <location>
        <begin position="19"/>
        <end position="473"/>
    </location>
</feature>
<keyword evidence="10" id="KW-0325">Glycoprotein</keyword>
<dbReference type="GO" id="GO:0052745">
    <property type="term" value="F:inositol phosphate phosphatase activity"/>
    <property type="evidence" value="ECO:0007669"/>
    <property type="project" value="TreeGrafter"/>
</dbReference>
<keyword evidence="9" id="KW-0472">Membrane</keyword>
<gene>
    <name evidence="18" type="ORF">HCN44_011458</name>
</gene>
<dbReference type="EC" id="3.1.3.62" evidence="4"/>
<reference evidence="18 19" key="1">
    <citation type="submission" date="2020-08" db="EMBL/GenBank/DDBJ databases">
        <title>Aphidius gifuensis genome sequencing and assembly.</title>
        <authorList>
            <person name="Du Z."/>
        </authorList>
    </citation>
    <scope>NUCLEOTIDE SEQUENCE [LARGE SCALE GENOMIC DNA]</scope>
    <source>
        <strain evidence="18">YNYX2018</strain>
        <tissue evidence="18">Adults</tissue>
    </source>
</reference>
<dbReference type="GO" id="GO:0003993">
    <property type="term" value="F:acid phosphatase activity"/>
    <property type="evidence" value="ECO:0007669"/>
    <property type="project" value="TreeGrafter"/>
</dbReference>
<evidence type="ECO:0000256" key="13">
    <source>
        <dbReference type="ARBA" id="ARBA00043671"/>
    </source>
</evidence>
<dbReference type="InterPro" id="IPR016274">
    <property type="entry name" value="Histidine_acid_Pase_euk"/>
</dbReference>
<dbReference type="Proteomes" id="UP000639338">
    <property type="component" value="Unassembled WGS sequence"/>
</dbReference>
<organism evidence="18 19">
    <name type="scientific">Aphidius gifuensis</name>
    <name type="common">Parasitoid wasp</name>
    <dbReference type="NCBI Taxonomy" id="684658"/>
    <lineage>
        <taxon>Eukaryota</taxon>
        <taxon>Metazoa</taxon>
        <taxon>Ecdysozoa</taxon>
        <taxon>Arthropoda</taxon>
        <taxon>Hexapoda</taxon>
        <taxon>Insecta</taxon>
        <taxon>Pterygota</taxon>
        <taxon>Neoptera</taxon>
        <taxon>Endopterygota</taxon>
        <taxon>Hymenoptera</taxon>
        <taxon>Apocrita</taxon>
        <taxon>Ichneumonoidea</taxon>
        <taxon>Braconidae</taxon>
        <taxon>Aphidiinae</taxon>
        <taxon>Aphidius</taxon>
    </lineage>
</organism>
<dbReference type="GO" id="GO:0034417">
    <property type="term" value="F:bisphosphoglycerate 3-phosphatase activity"/>
    <property type="evidence" value="ECO:0007669"/>
    <property type="project" value="UniProtKB-EC"/>
</dbReference>
<dbReference type="SUPFAM" id="SSF53254">
    <property type="entry name" value="Phosphoglycerate mutase-like"/>
    <property type="match status" value="1"/>
</dbReference>
<sequence>MHVISMIVILLSVNYVFPRQSDYCSADDDDPYLNMATKTAYDFIRGRQGDIQSVPNCQPLQIWMLARYGTRYPEKKNTMKLLELKNMRDQIVRNHETRRSGKLCRSDLDNLKQWAPHQNMTIDMSQQLTPQGEEDNILLARRLKSHFPELLQPKKYDITSQNYIFKSVKNDRSINSMKAFMEGLFGSKYAVDTISPNEDDTLLQPYKNCTKWENGDETDPPTLAEHNKFKNSEEFKNLIYNVSRRIGFQYDLSSDVLLSMYELCRFEKSWILNNLSPWCAVFSKDELKILEYYEDLDYYYRAGNGRKVNKLIGCFPLQDMVNNFRSLERGDTEGKPKGIFYFSNSKTIISFLSTMDIMPNQNPLTSDNYKDNIKRQWRTSKIDPFSSNIVAVFYRCKEEKESPNKVMFYLQEKPLLYEGCQVGLCDWEYLKNKFGSIANECSIDACDNKNIAVLYKTSTVMIMSFVVLLLIKH</sequence>
<dbReference type="InterPro" id="IPR000560">
    <property type="entry name" value="His_Pase_clade-2"/>
</dbReference>
<dbReference type="EMBL" id="JACMRX010000003">
    <property type="protein sequence ID" value="KAF7994189.1"/>
    <property type="molecule type" value="Genomic_DNA"/>
</dbReference>
<dbReference type="PANTHER" id="PTHR20963">
    <property type="entry name" value="MULTIPLE INOSITOL POLYPHOSPHATE PHOSPHATASE-RELATED"/>
    <property type="match status" value="1"/>
</dbReference>
<evidence type="ECO:0000256" key="16">
    <source>
        <dbReference type="PIRSR" id="PIRSR000894-2"/>
    </source>
</evidence>
<evidence type="ECO:0000256" key="1">
    <source>
        <dbReference type="ARBA" id="ARBA00004236"/>
    </source>
</evidence>
<dbReference type="PIRSF" id="PIRSF000894">
    <property type="entry name" value="Acid_phosphatase"/>
    <property type="match status" value="1"/>
</dbReference>
<keyword evidence="19" id="KW-1185">Reference proteome</keyword>
<comment type="similarity">
    <text evidence="2">Belongs to the histidine acid phosphatase family. MINPP1 subfamily.</text>
</comment>
<keyword evidence="7 17" id="KW-0732">Signal</keyword>
<keyword evidence="16" id="KW-1015">Disulfide bond</keyword>
<evidence type="ECO:0000256" key="15">
    <source>
        <dbReference type="ARBA" id="ARBA00043832"/>
    </source>
</evidence>
<evidence type="ECO:0000256" key="17">
    <source>
        <dbReference type="SAM" id="SignalP"/>
    </source>
</evidence>
<dbReference type="PANTHER" id="PTHR20963:SF8">
    <property type="entry name" value="MULTIPLE INOSITOL POLYPHOSPHATE PHOSPHATASE 1"/>
    <property type="match status" value="1"/>
</dbReference>
<dbReference type="FunFam" id="3.40.50.1240:FF:000014">
    <property type="entry name" value="Multiple inositol polyphosphate phosphatase 1"/>
    <property type="match status" value="1"/>
</dbReference>
<feature type="signal peptide" evidence="17">
    <location>
        <begin position="1"/>
        <end position="18"/>
    </location>
</feature>
<dbReference type="AlphaFoldDB" id="A0A835CSP9"/>
<dbReference type="OrthoDB" id="6509975at2759"/>
<evidence type="ECO:0000313" key="18">
    <source>
        <dbReference type="EMBL" id="KAF7994189.1"/>
    </source>
</evidence>
<evidence type="ECO:0000256" key="14">
    <source>
        <dbReference type="ARBA" id="ARBA00043691"/>
    </source>
</evidence>
<dbReference type="Gene3D" id="3.40.50.1240">
    <property type="entry name" value="Phosphoglycerate mutase-like"/>
    <property type="match status" value="1"/>
</dbReference>
<comment type="catalytic activity">
    <reaction evidence="15">
        <text>(2R)-2,3-bisphosphoglycerate + H2O = (2R)-2-phosphoglycerate + phosphate</text>
        <dbReference type="Rhea" id="RHEA:27381"/>
        <dbReference type="ChEBI" id="CHEBI:15377"/>
        <dbReference type="ChEBI" id="CHEBI:43474"/>
        <dbReference type="ChEBI" id="CHEBI:58248"/>
        <dbReference type="ChEBI" id="CHEBI:58289"/>
        <dbReference type="EC" id="3.1.3.80"/>
    </reaction>
    <physiologicalReaction direction="left-to-right" evidence="15">
        <dbReference type="Rhea" id="RHEA:27382"/>
    </physiologicalReaction>
</comment>
<feature type="disulfide bond" evidence="16">
    <location>
        <begin position="57"/>
        <end position="396"/>
    </location>
</feature>
<dbReference type="CDD" id="cd07061">
    <property type="entry name" value="HP_HAP_like"/>
    <property type="match status" value="1"/>
</dbReference>
<evidence type="ECO:0000256" key="3">
    <source>
        <dbReference type="ARBA" id="ARBA00012976"/>
    </source>
</evidence>
<dbReference type="InterPro" id="IPR029033">
    <property type="entry name" value="His_PPase_superfam"/>
</dbReference>
<keyword evidence="6" id="KW-1003">Cell membrane</keyword>
<evidence type="ECO:0000256" key="12">
    <source>
        <dbReference type="ARBA" id="ARBA00043668"/>
    </source>
</evidence>
<dbReference type="Pfam" id="PF00328">
    <property type="entry name" value="His_Phos_2"/>
    <property type="match status" value="1"/>
</dbReference>
<accession>A0A835CSP9</accession>
<evidence type="ECO:0000256" key="11">
    <source>
        <dbReference type="ARBA" id="ARBA00031642"/>
    </source>
</evidence>
<dbReference type="GO" id="GO:0005886">
    <property type="term" value="C:plasma membrane"/>
    <property type="evidence" value="ECO:0007669"/>
    <property type="project" value="UniProtKB-SubCell"/>
</dbReference>
<comment type="catalytic activity">
    <reaction evidence="12">
        <text>1D-myo-inositol 1,2,5,6-tetrakisphosphate + H2O = 1D-myo-inositol 1,2,6-trisphosphate + phosphate</text>
        <dbReference type="Rhea" id="RHEA:77119"/>
        <dbReference type="ChEBI" id="CHEBI:15377"/>
        <dbReference type="ChEBI" id="CHEBI:43474"/>
        <dbReference type="ChEBI" id="CHEBI:195535"/>
        <dbReference type="ChEBI" id="CHEBI:195537"/>
        <dbReference type="EC" id="3.1.3.62"/>
    </reaction>
    <physiologicalReaction direction="left-to-right" evidence="12">
        <dbReference type="Rhea" id="RHEA:77120"/>
    </physiologicalReaction>
</comment>